<dbReference type="Proteomes" id="UP001156259">
    <property type="component" value="Segment"/>
</dbReference>
<protein>
    <submittedName>
        <fullName evidence="1">Uncharacterized protein</fullName>
    </submittedName>
</protein>
<reference evidence="1 2" key="1">
    <citation type="submission" date="2022-10" db="EMBL/GenBank/DDBJ databases">
        <title>Evolutionary Diversification of Methanotrophic Ca. Methanophagales (ANME-1) and Their Expansive Virome.</title>
        <authorList>
            <person name="Laso-Perez R."/>
            <person name="Wu F."/>
            <person name="Cremiere A."/>
            <person name="Speth D.R."/>
            <person name="Magyar J.S."/>
            <person name="Krupovic M."/>
            <person name="Orphan V.J."/>
        </authorList>
    </citation>
    <scope>NUCLEOTIDE SEQUENCE [LARGE SCALE GENOMIC DNA]</scope>
</reference>
<accession>A0A9E8VG06</accession>
<evidence type="ECO:0000313" key="2">
    <source>
        <dbReference type="Proteomes" id="UP001156259"/>
    </source>
</evidence>
<keyword evidence="2" id="KW-1185">Reference proteome</keyword>
<proteinExistence type="predicted"/>
<name>A0A9E8VG06_9CAUD</name>
<dbReference type="EMBL" id="OP880252">
    <property type="protein sequence ID" value="WAE39453.1"/>
    <property type="molecule type" value="Genomic_DNA"/>
</dbReference>
<evidence type="ECO:0000313" key="1">
    <source>
        <dbReference type="EMBL" id="WAE39453.1"/>
    </source>
</evidence>
<organism evidence="1 2">
    <name type="scientific">Methanophagales virus GBV301</name>
    <dbReference type="NCBI Taxonomy" id="2999280"/>
    <lineage>
        <taxon>Viruses</taxon>
        <taxon>Duplodnaviria</taxon>
        <taxon>Heunggongvirae</taxon>
        <taxon>Uroviricota</taxon>
        <taxon>Caudoviricetes</taxon>
        <taxon>Nakonvirales</taxon>
        <taxon>Ekchuahviridae</taxon>
        <taxon>Kukulkanvirus</taxon>
        <taxon>Kukulkanvirus guaymasense</taxon>
    </lineage>
</organism>
<sequence length="98" mass="11325">MGRLILLIPHKCPLCSEEHDRLECYTSHIGEYDYLEPGDTILLNEDIKLGFIEAEGECEKYQRTYLCKVGIRNNRLTSIVQSITPKTEGYIGDENFRN</sequence>
<gene>
    <name evidence="1" type="ORF">LDLAKGPJ_00029</name>
</gene>